<dbReference type="GO" id="GO:0016020">
    <property type="term" value="C:membrane"/>
    <property type="evidence" value="ECO:0007669"/>
    <property type="project" value="UniProtKB-SubCell"/>
</dbReference>
<dbReference type="InterPro" id="IPR039311">
    <property type="entry name" value="FAM187A/B"/>
</dbReference>
<organism evidence="11 12">
    <name type="scientific">Acanthoscelides obtectus</name>
    <name type="common">Bean weevil</name>
    <name type="synonym">Bruchus obtectus</name>
    <dbReference type="NCBI Taxonomy" id="200917"/>
    <lineage>
        <taxon>Eukaryota</taxon>
        <taxon>Metazoa</taxon>
        <taxon>Ecdysozoa</taxon>
        <taxon>Arthropoda</taxon>
        <taxon>Hexapoda</taxon>
        <taxon>Insecta</taxon>
        <taxon>Pterygota</taxon>
        <taxon>Neoptera</taxon>
        <taxon>Endopterygota</taxon>
        <taxon>Coleoptera</taxon>
        <taxon>Polyphaga</taxon>
        <taxon>Cucujiformia</taxon>
        <taxon>Chrysomeloidea</taxon>
        <taxon>Chrysomelidae</taxon>
        <taxon>Bruchinae</taxon>
        <taxon>Bruchini</taxon>
        <taxon>Acanthoscelides</taxon>
    </lineage>
</organism>
<proteinExistence type="inferred from homology"/>
<reference evidence="11" key="1">
    <citation type="submission" date="2022-03" db="EMBL/GenBank/DDBJ databases">
        <authorList>
            <person name="Sayadi A."/>
        </authorList>
    </citation>
    <scope>NUCLEOTIDE SEQUENCE</scope>
</reference>
<evidence type="ECO:0000256" key="8">
    <source>
        <dbReference type="SAM" id="Phobius"/>
    </source>
</evidence>
<evidence type="ECO:0000256" key="9">
    <source>
        <dbReference type="SAM" id="SignalP"/>
    </source>
</evidence>
<dbReference type="SMART" id="SM00409">
    <property type="entry name" value="IG"/>
    <property type="match status" value="2"/>
</dbReference>
<protein>
    <recommendedName>
        <fullName evidence="10">Ig-like domain-containing protein</fullName>
    </recommendedName>
</protein>
<feature type="chain" id="PRO_5040234410" description="Ig-like domain-containing protein" evidence="9">
    <location>
        <begin position="17"/>
        <end position="480"/>
    </location>
</feature>
<gene>
    <name evidence="11" type="ORF">ACAOBT_LOCUS28835</name>
</gene>
<comment type="subcellular location">
    <subcellularLocation>
        <location evidence="1">Membrane</location>
        <topology evidence="1">Single-pass type I membrane protein</topology>
    </subcellularLocation>
</comment>
<dbReference type="OrthoDB" id="524326at2759"/>
<feature type="signal peptide" evidence="9">
    <location>
        <begin position="1"/>
        <end position="16"/>
    </location>
</feature>
<keyword evidence="12" id="KW-1185">Reference proteome</keyword>
<feature type="domain" description="Ig-like" evidence="10">
    <location>
        <begin position="84"/>
        <end position="183"/>
    </location>
</feature>
<dbReference type="SUPFAM" id="SSF48726">
    <property type="entry name" value="Immunoglobulin"/>
    <property type="match status" value="2"/>
</dbReference>
<feature type="domain" description="Ig-like" evidence="10">
    <location>
        <begin position="352"/>
        <end position="426"/>
    </location>
</feature>
<dbReference type="PANTHER" id="PTHR32178">
    <property type="entry name" value="FAM187"/>
    <property type="match status" value="1"/>
</dbReference>
<evidence type="ECO:0000256" key="5">
    <source>
        <dbReference type="ARBA" id="ARBA00022989"/>
    </source>
</evidence>
<dbReference type="AlphaFoldDB" id="A0A9P0M6G1"/>
<dbReference type="InterPro" id="IPR007110">
    <property type="entry name" value="Ig-like_dom"/>
</dbReference>
<dbReference type="PANTHER" id="PTHR32178:SF6">
    <property type="entry name" value="IG-LIKE DOMAIN-CONTAINING PROTEIN"/>
    <property type="match status" value="1"/>
</dbReference>
<feature type="transmembrane region" description="Helical" evidence="8">
    <location>
        <begin position="452"/>
        <end position="473"/>
    </location>
</feature>
<dbReference type="Gene3D" id="2.60.40.10">
    <property type="entry name" value="Immunoglobulins"/>
    <property type="match status" value="1"/>
</dbReference>
<evidence type="ECO:0000256" key="7">
    <source>
        <dbReference type="ARBA" id="ARBA00023180"/>
    </source>
</evidence>
<keyword evidence="3 8" id="KW-0812">Transmembrane</keyword>
<evidence type="ECO:0000256" key="3">
    <source>
        <dbReference type="ARBA" id="ARBA00022692"/>
    </source>
</evidence>
<dbReference type="InterPro" id="IPR013783">
    <property type="entry name" value="Ig-like_fold"/>
</dbReference>
<evidence type="ECO:0000313" key="12">
    <source>
        <dbReference type="Proteomes" id="UP001152888"/>
    </source>
</evidence>
<evidence type="ECO:0000256" key="6">
    <source>
        <dbReference type="ARBA" id="ARBA00023136"/>
    </source>
</evidence>
<name>A0A9P0M6G1_ACAOB</name>
<keyword evidence="4 9" id="KW-0732">Signal</keyword>
<dbReference type="EMBL" id="CAKOFQ010007664">
    <property type="protein sequence ID" value="CAH2005950.1"/>
    <property type="molecule type" value="Genomic_DNA"/>
</dbReference>
<keyword evidence="6 8" id="KW-0472">Membrane</keyword>
<sequence>MLFHVTLLALLINSGAFFSNPMKKLREKASGIFKSKYGKGKALHFLGHDLSEYPGSNPEYININKEKWEEYYQCLLKQNESLGSRLSATPEAVLGFEGNNIKLMCKMCLSPQERQKADSIEWEWAPQEAKQFQPIDLTEHVVISPVDKTLHLYNLQTEQTGQYICRLGESLTAPYFVTVVNISDAELNEVHTPKAPLGPYPTEADAIEEYRLILDTEWSPWSVCSTCDKIGRKHKLGYCTIFSNANKEVISAASNSTVNETEFTSEVTPVDLELFTVFKYGIPCRSHILSPAVKNLPQVIARKNEIMIGYCKVECPKEGVFELIDKDGKVIEKANNSAGIYSLMQELPPLEPDVARILIYAAKGKPVVLSCPGNLNTDAPILWQIGDKNLIPDLIVAESKGRIYVSISDKIYIKIAKLADSNVYSCWQQKELAGVIRLVIEKKFEMHFNHHIMLMGLLIILSVFLYVFTKAFFGRKYAKV</sequence>
<evidence type="ECO:0000256" key="2">
    <source>
        <dbReference type="ARBA" id="ARBA00008727"/>
    </source>
</evidence>
<dbReference type="Proteomes" id="UP001152888">
    <property type="component" value="Unassembled WGS sequence"/>
</dbReference>
<dbReference type="InterPro" id="IPR003599">
    <property type="entry name" value="Ig_sub"/>
</dbReference>
<dbReference type="InterPro" id="IPR036179">
    <property type="entry name" value="Ig-like_dom_sf"/>
</dbReference>
<keyword evidence="7" id="KW-0325">Glycoprotein</keyword>
<evidence type="ECO:0000256" key="1">
    <source>
        <dbReference type="ARBA" id="ARBA00004479"/>
    </source>
</evidence>
<comment type="similarity">
    <text evidence="2">Belongs to the FAM187 family.</text>
</comment>
<evidence type="ECO:0000259" key="10">
    <source>
        <dbReference type="PROSITE" id="PS50835"/>
    </source>
</evidence>
<keyword evidence="5 8" id="KW-1133">Transmembrane helix</keyword>
<comment type="caution">
    <text evidence="11">The sequence shown here is derived from an EMBL/GenBank/DDBJ whole genome shotgun (WGS) entry which is preliminary data.</text>
</comment>
<evidence type="ECO:0000256" key="4">
    <source>
        <dbReference type="ARBA" id="ARBA00022729"/>
    </source>
</evidence>
<accession>A0A9P0M6G1</accession>
<dbReference type="PROSITE" id="PS50835">
    <property type="entry name" value="IG_LIKE"/>
    <property type="match status" value="2"/>
</dbReference>
<evidence type="ECO:0000313" key="11">
    <source>
        <dbReference type="EMBL" id="CAH2005950.1"/>
    </source>
</evidence>